<sequence length="154" mass="17374">MNKRNKSTRYQKVDTTPFPPIPPMQWLSEKVHTGTRAASPKHRALGEKSLEVGRADRIKDALHSVRTQVAETIQARSQGTLVSSENVNANVSYRDETKCSESEETRHSQPYRVREDVVQASEGIALKVGEFPVPAILYLRTQEQADTCFQHEGR</sequence>
<gene>
    <name evidence="2" type="ORF">NCGR_LOCUS64920</name>
</gene>
<evidence type="ECO:0000313" key="2">
    <source>
        <dbReference type="EMBL" id="CAD6340822.1"/>
    </source>
</evidence>
<dbReference type="AlphaFoldDB" id="A0A811SGP6"/>
<proteinExistence type="predicted"/>
<keyword evidence="3" id="KW-1185">Reference proteome</keyword>
<comment type="caution">
    <text evidence="2">The sequence shown here is derived from an EMBL/GenBank/DDBJ whole genome shotgun (WGS) entry which is preliminary data.</text>
</comment>
<evidence type="ECO:0000313" key="3">
    <source>
        <dbReference type="Proteomes" id="UP000604825"/>
    </source>
</evidence>
<feature type="region of interest" description="Disordered" evidence="1">
    <location>
        <begin position="1"/>
        <end position="26"/>
    </location>
</feature>
<protein>
    <submittedName>
        <fullName evidence="2">Uncharacterized protein</fullName>
    </submittedName>
</protein>
<reference evidence="2" key="1">
    <citation type="submission" date="2020-10" db="EMBL/GenBank/DDBJ databases">
        <authorList>
            <person name="Han B."/>
            <person name="Lu T."/>
            <person name="Zhao Q."/>
            <person name="Huang X."/>
            <person name="Zhao Y."/>
        </authorList>
    </citation>
    <scope>NUCLEOTIDE SEQUENCE</scope>
</reference>
<accession>A0A811SGP6</accession>
<name>A0A811SGP6_9POAL</name>
<evidence type="ECO:0000256" key="1">
    <source>
        <dbReference type="SAM" id="MobiDB-lite"/>
    </source>
</evidence>
<dbReference type="EMBL" id="CAJGYO010000076">
    <property type="protein sequence ID" value="CAD6340822.1"/>
    <property type="molecule type" value="Genomic_DNA"/>
</dbReference>
<dbReference type="Proteomes" id="UP000604825">
    <property type="component" value="Unassembled WGS sequence"/>
</dbReference>
<organism evidence="2 3">
    <name type="scientific">Miscanthus lutarioriparius</name>
    <dbReference type="NCBI Taxonomy" id="422564"/>
    <lineage>
        <taxon>Eukaryota</taxon>
        <taxon>Viridiplantae</taxon>
        <taxon>Streptophyta</taxon>
        <taxon>Embryophyta</taxon>
        <taxon>Tracheophyta</taxon>
        <taxon>Spermatophyta</taxon>
        <taxon>Magnoliopsida</taxon>
        <taxon>Liliopsida</taxon>
        <taxon>Poales</taxon>
        <taxon>Poaceae</taxon>
        <taxon>PACMAD clade</taxon>
        <taxon>Panicoideae</taxon>
        <taxon>Andropogonodae</taxon>
        <taxon>Andropogoneae</taxon>
        <taxon>Saccharinae</taxon>
        <taxon>Miscanthus</taxon>
    </lineage>
</organism>